<keyword evidence="1" id="KW-1133">Transmembrane helix</keyword>
<gene>
    <name evidence="2" type="ORF">SYN_03194</name>
</gene>
<feature type="transmembrane region" description="Helical" evidence="1">
    <location>
        <begin position="36"/>
        <end position="52"/>
    </location>
</feature>
<name>Q2LSP4_SYNAS</name>
<dbReference type="AlphaFoldDB" id="Q2LSP4"/>
<keyword evidence="1" id="KW-0472">Membrane</keyword>
<feature type="transmembrane region" description="Helical" evidence="1">
    <location>
        <begin position="12"/>
        <end position="30"/>
    </location>
</feature>
<dbReference type="EMBL" id="CP000252">
    <property type="protein sequence ID" value="ABC77107.1"/>
    <property type="molecule type" value="Genomic_DNA"/>
</dbReference>
<dbReference type="InParanoid" id="Q2LSP4"/>
<evidence type="ECO:0000313" key="3">
    <source>
        <dbReference type="Proteomes" id="UP000001933"/>
    </source>
</evidence>
<keyword evidence="1" id="KW-0812">Transmembrane</keyword>
<sequence>MMQKRVNSFIRHLLGWIFIALGVIGCFLPILQGVLFLFVGTIILAPEVPFFGRQLHRFRHRYPHIFQKARVMIRRSRKWMCKRFG</sequence>
<keyword evidence="3" id="KW-1185">Reference proteome</keyword>
<accession>Q2LSP4</accession>
<evidence type="ECO:0000313" key="2">
    <source>
        <dbReference type="EMBL" id="ABC77107.1"/>
    </source>
</evidence>
<evidence type="ECO:0000256" key="1">
    <source>
        <dbReference type="SAM" id="Phobius"/>
    </source>
</evidence>
<dbReference type="Proteomes" id="UP000001933">
    <property type="component" value="Chromosome"/>
</dbReference>
<organism evidence="2 3">
    <name type="scientific">Syntrophus aciditrophicus (strain SB)</name>
    <dbReference type="NCBI Taxonomy" id="56780"/>
    <lineage>
        <taxon>Bacteria</taxon>
        <taxon>Pseudomonadati</taxon>
        <taxon>Thermodesulfobacteriota</taxon>
        <taxon>Syntrophia</taxon>
        <taxon>Syntrophales</taxon>
        <taxon>Syntrophaceae</taxon>
        <taxon>Syntrophus</taxon>
    </lineage>
</organism>
<dbReference type="KEGG" id="sat:SYN_03194"/>
<dbReference type="eggNOG" id="ENOG5033BIP">
    <property type="taxonomic scope" value="Bacteria"/>
</dbReference>
<protein>
    <submittedName>
        <fullName evidence="2">Hypothetical membrane protein</fullName>
    </submittedName>
</protein>
<reference evidence="2 3" key="1">
    <citation type="journal article" date="2007" name="Proc. Natl. Acad. Sci. U.S.A.">
        <title>The genome of Syntrophus aciditrophicus: life at the thermodynamic limit of microbial growth.</title>
        <authorList>
            <person name="McInerney M.J."/>
            <person name="Rohlin L."/>
            <person name="Mouttaki H."/>
            <person name="Kim U."/>
            <person name="Krupp R.S."/>
            <person name="Rios-Hernandez L."/>
            <person name="Sieber J."/>
            <person name="Struchtemeyer C.G."/>
            <person name="Bhattacharyya A."/>
            <person name="Campbell J.W."/>
            <person name="Gunsalus R.P."/>
        </authorList>
    </citation>
    <scope>NUCLEOTIDE SEQUENCE [LARGE SCALE GENOMIC DNA]</scope>
    <source>
        <strain evidence="2 3">SB</strain>
    </source>
</reference>
<dbReference type="HOGENOM" id="CLU_2511481_0_0_7"/>
<proteinExistence type="predicted"/>
<dbReference type="PROSITE" id="PS51257">
    <property type="entry name" value="PROKAR_LIPOPROTEIN"/>
    <property type="match status" value="1"/>
</dbReference>